<reference evidence="2" key="1">
    <citation type="submission" date="2020-05" db="EMBL/GenBank/DDBJ databases">
        <title>Complete genome sequence of Bradyrhizobium diazoefficiens XF1 isolated from soybean nodule.</title>
        <authorList>
            <person name="Noda R."/>
            <person name="Kakizaki K."/>
            <person name="Minamisawa K."/>
        </authorList>
    </citation>
    <scope>NUCLEOTIDE SEQUENCE</scope>
    <source>
        <strain evidence="2">XF1</strain>
    </source>
</reference>
<reference evidence="5" key="5">
    <citation type="submission" date="2020-05" db="EMBL/GenBank/DDBJ databases">
        <title>Complete genome sequence of Bradyrhizobium diazoefficiens XF4 isolated from soybean nodule.</title>
        <authorList>
            <person name="Noda R."/>
            <person name="Kakizaki K."/>
            <person name="Minamisawa K."/>
        </authorList>
    </citation>
    <scope>NUCLEOTIDE SEQUENCE</scope>
    <source>
        <strain evidence="5">XF4</strain>
    </source>
</reference>
<evidence type="ECO:0000256" key="1">
    <source>
        <dbReference type="SAM" id="MobiDB-lite"/>
    </source>
</evidence>
<evidence type="ECO:0000313" key="5">
    <source>
        <dbReference type="EMBL" id="BCE43926.1"/>
    </source>
</evidence>
<proteinExistence type="predicted"/>
<reference evidence="4" key="4">
    <citation type="submission" date="2020-05" db="EMBL/GenBank/DDBJ databases">
        <title>Complete genome sequence of Bradyrhizobium diazoefficiens XF3 isolated from soybean nodule.</title>
        <authorList>
            <person name="Noda R."/>
            <person name="Kakizaki K."/>
            <person name="Minamisawa K."/>
        </authorList>
    </citation>
    <scope>NUCLEOTIDE SEQUENCE</scope>
    <source>
        <strain evidence="4">XF3</strain>
    </source>
</reference>
<accession>A0A809ZP67</accession>
<dbReference type="GeneID" id="46495425"/>
<sequence length="174" mass="17490">MPEPSIEVVPPVDVGPGTGTDGLIPAPPISVEPSGIPTRPTVDVEGRDETAAVLPGQLVDKVPDSPPPSNNAPEDEALPDPAQAVVFGAGLIGEMPGVAISVDPNGMPTGRVDCGLSGEVASMPAGGCVPGIVVWAMAAVETSHRTLVASIAAGCIKENRRDSELRAPASFGEC</sequence>
<reference evidence="7" key="7">
    <citation type="submission" date="2020-05" db="EMBL/GenBank/DDBJ databases">
        <title>Complete genome sequence of Bradyrhizobium diazoefficiens XF6 isolated from soybean nodule.</title>
        <authorList>
            <person name="Noda R."/>
            <person name="Kakizaki K."/>
            <person name="Minamisawa K."/>
        </authorList>
    </citation>
    <scope>NUCLEOTIDE SEQUENCE</scope>
    <source>
        <strain evidence="7">XF6</strain>
    </source>
</reference>
<evidence type="ECO:0000313" key="10">
    <source>
        <dbReference type="EMBL" id="BCE87474.1"/>
    </source>
</evidence>
<dbReference type="EMBL" id="AP023094">
    <property type="protein sequence ID" value="BCE43926.1"/>
    <property type="molecule type" value="Genomic_DNA"/>
</dbReference>
<feature type="region of interest" description="Disordered" evidence="1">
    <location>
        <begin position="1"/>
        <end position="80"/>
    </location>
</feature>
<dbReference type="EMBL" id="AP023098">
    <property type="protein sequence ID" value="BCE78856.1"/>
    <property type="molecule type" value="Genomic_DNA"/>
</dbReference>
<evidence type="ECO:0000313" key="9">
    <source>
        <dbReference type="EMBL" id="BCE78856.1"/>
    </source>
</evidence>
<dbReference type="EMBL" id="AP023099">
    <property type="protein sequence ID" value="BCE87474.1"/>
    <property type="molecule type" value="Genomic_DNA"/>
</dbReference>
<name>A0A809ZP67_9BRAD</name>
<reference evidence="3" key="3">
    <citation type="submission" date="2020-05" db="EMBL/GenBank/DDBJ databases">
        <title>Complete genome sequence of Bradyrhizobium diazoefficiens XF2 isolated from soybean nodule.</title>
        <authorList>
            <person name="Noda R."/>
            <person name="Kakizaki K."/>
            <person name="Minamisawa K."/>
        </authorList>
    </citation>
    <scope>NUCLEOTIDE SEQUENCE</scope>
    <source>
        <strain evidence="3">XF2</strain>
    </source>
</reference>
<evidence type="ECO:0000313" key="3">
    <source>
        <dbReference type="EMBL" id="BCE26505.1"/>
    </source>
</evidence>
<dbReference type="EMBL" id="AP023091">
    <property type="protein sequence ID" value="BCE17593.1"/>
    <property type="molecule type" value="Genomic_DNA"/>
</dbReference>
<dbReference type="EMBL" id="AP023097">
    <property type="protein sequence ID" value="BCE70160.1"/>
    <property type="molecule type" value="Genomic_DNA"/>
</dbReference>
<dbReference type="AlphaFoldDB" id="A0A809ZP67"/>
<dbReference type="EMBL" id="AP023096">
    <property type="protein sequence ID" value="BCE61475.1"/>
    <property type="molecule type" value="Genomic_DNA"/>
</dbReference>
<reference evidence="6" key="6">
    <citation type="submission" date="2020-05" db="EMBL/GenBank/DDBJ databases">
        <title>Complete genome sequence of Bradyrhizobium diazoefficiens XF5 isolated from soybean nodule.</title>
        <authorList>
            <person name="Noda R."/>
            <person name="Kakizaki K."/>
            <person name="Minamisawa K."/>
        </authorList>
    </citation>
    <scope>NUCLEOTIDE SEQUENCE</scope>
    <source>
        <strain evidence="6">XF5</strain>
    </source>
</reference>
<protein>
    <submittedName>
        <fullName evidence="6">Uncharacterized protein</fullName>
    </submittedName>
</protein>
<organism evidence="6">
    <name type="scientific">Bradyrhizobium diazoefficiens</name>
    <dbReference type="NCBI Taxonomy" id="1355477"/>
    <lineage>
        <taxon>Bacteria</taxon>
        <taxon>Pseudomonadati</taxon>
        <taxon>Pseudomonadota</taxon>
        <taxon>Alphaproteobacteria</taxon>
        <taxon>Hyphomicrobiales</taxon>
        <taxon>Nitrobacteraceae</taxon>
        <taxon>Bradyrhizobium</taxon>
    </lineage>
</organism>
<dbReference type="EMBL" id="AP023092">
    <property type="protein sequence ID" value="BCE26505.1"/>
    <property type="molecule type" value="Genomic_DNA"/>
</dbReference>
<evidence type="ECO:0000313" key="2">
    <source>
        <dbReference type="EMBL" id="BCE17593.1"/>
    </source>
</evidence>
<evidence type="ECO:0000313" key="4">
    <source>
        <dbReference type="EMBL" id="BCE35245.1"/>
    </source>
</evidence>
<dbReference type="RefSeq" id="WP_236842163.1">
    <property type="nucleotide sequence ID" value="NZ_AJQI01000269.1"/>
</dbReference>
<reference evidence="9" key="9">
    <citation type="submission" date="2020-05" db="EMBL/GenBank/DDBJ databases">
        <title>Complete genome sequence of Bradyrhizobium diazoefficiens XF9 isolated from soybean nodule.</title>
        <authorList>
            <person name="Noda R."/>
            <person name="Kakizaki K."/>
            <person name="Minamisawa K."/>
        </authorList>
    </citation>
    <scope>NUCLEOTIDE SEQUENCE</scope>
    <source>
        <strain evidence="9">XF9</strain>
    </source>
</reference>
<dbReference type="EMBL" id="AP023093">
    <property type="protein sequence ID" value="BCE35245.1"/>
    <property type="molecule type" value="Genomic_DNA"/>
</dbReference>
<evidence type="ECO:0000313" key="7">
    <source>
        <dbReference type="EMBL" id="BCE61475.1"/>
    </source>
</evidence>
<evidence type="ECO:0000313" key="6">
    <source>
        <dbReference type="EMBL" id="BCE52760.1"/>
    </source>
</evidence>
<reference evidence="8" key="8">
    <citation type="submission" date="2020-05" db="EMBL/GenBank/DDBJ databases">
        <title>Complete genome sequence of Bradyrhizobium diazoefficiens XF8 isolated from soybean nodule.</title>
        <authorList>
            <person name="Noda R."/>
            <person name="Kakizaki K."/>
            <person name="Minamisawa K."/>
        </authorList>
    </citation>
    <scope>NUCLEOTIDE SEQUENCE</scope>
    <source>
        <strain evidence="8">XF8</strain>
    </source>
</reference>
<gene>
    <name evidence="10" type="ORF">XF10B_02720</name>
    <name evidence="2" type="ORF">XF1B_02740</name>
    <name evidence="3" type="ORF">XF2B_02740</name>
    <name evidence="4" type="ORF">XF3B_02760</name>
    <name evidence="5" type="ORF">XF4B_02750</name>
    <name evidence="6" type="ORF">XF5B_02720</name>
    <name evidence="7" type="ORF">XF6B_02740</name>
    <name evidence="8" type="ORF">XF8B_02710</name>
    <name evidence="9" type="ORF">XF9B_02770</name>
</gene>
<reference evidence="10" key="2">
    <citation type="submission" date="2020-05" db="EMBL/GenBank/DDBJ databases">
        <title>Complete genome sequence of Bradyrhizobium diazoefficiens XF10 isolated from soybean nodule.</title>
        <authorList>
            <person name="Noda R."/>
            <person name="Kakizaki K."/>
            <person name="Minamisawa K."/>
        </authorList>
    </citation>
    <scope>NUCLEOTIDE SEQUENCE</scope>
    <source>
        <strain evidence="10">XF10</strain>
    </source>
</reference>
<dbReference type="EMBL" id="AP023095">
    <property type="protein sequence ID" value="BCE52760.1"/>
    <property type="molecule type" value="Genomic_DNA"/>
</dbReference>
<evidence type="ECO:0000313" key="8">
    <source>
        <dbReference type="EMBL" id="BCE70160.1"/>
    </source>
</evidence>